<protein>
    <submittedName>
        <fullName evidence="1">Uncharacterized protein</fullName>
    </submittedName>
</protein>
<keyword evidence="2" id="KW-1185">Reference proteome</keyword>
<sequence>MATCRIPTAHLLVSGLRPQPPHHSHTGVAAEISAHHLRNVVMESSSFFSGPGSYCTQLTACATEYSANVFSTTEFDCGSSALAVRSHNDCCSTGVWPSASTSYTTLRLWINYVLIKMAQLSATDKPSVILEPTLLTKSRILLRTYSITDVNNINIRRTGSLIVVAVALLCSCEAFGRSWRDEDEGTESAIAPPPTGTYGITQEDYECALD</sequence>
<dbReference type="EMBL" id="MU274917">
    <property type="protein sequence ID" value="KAI0087568.1"/>
    <property type="molecule type" value="Genomic_DNA"/>
</dbReference>
<proteinExistence type="predicted"/>
<evidence type="ECO:0000313" key="2">
    <source>
        <dbReference type="Proteomes" id="UP001055072"/>
    </source>
</evidence>
<comment type="caution">
    <text evidence="1">The sequence shown here is derived from an EMBL/GenBank/DDBJ whole genome shotgun (WGS) entry which is preliminary data.</text>
</comment>
<reference evidence="1" key="1">
    <citation type="journal article" date="2021" name="Environ. Microbiol.">
        <title>Gene family expansions and transcriptome signatures uncover fungal adaptations to wood decay.</title>
        <authorList>
            <person name="Hage H."/>
            <person name="Miyauchi S."/>
            <person name="Viragh M."/>
            <person name="Drula E."/>
            <person name="Min B."/>
            <person name="Chaduli D."/>
            <person name="Navarro D."/>
            <person name="Favel A."/>
            <person name="Norest M."/>
            <person name="Lesage-Meessen L."/>
            <person name="Balint B."/>
            <person name="Merenyi Z."/>
            <person name="de Eugenio L."/>
            <person name="Morin E."/>
            <person name="Martinez A.T."/>
            <person name="Baldrian P."/>
            <person name="Stursova M."/>
            <person name="Martinez M.J."/>
            <person name="Novotny C."/>
            <person name="Magnuson J.K."/>
            <person name="Spatafora J.W."/>
            <person name="Maurice S."/>
            <person name="Pangilinan J."/>
            <person name="Andreopoulos W."/>
            <person name="LaButti K."/>
            <person name="Hundley H."/>
            <person name="Na H."/>
            <person name="Kuo A."/>
            <person name="Barry K."/>
            <person name="Lipzen A."/>
            <person name="Henrissat B."/>
            <person name="Riley R."/>
            <person name="Ahrendt S."/>
            <person name="Nagy L.G."/>
            <person name="Grigoriev I.V."/>
            <person name="Martin F."/>
            <person name="Rosso M.N."/>
        </authorList>
    </citation>
    <scope>NUCLEOTIDE SEQUENCE</scope>
    <source>
        <strain evidence="1">CBS 384.51</strain>
    </source>
</reference>
<gene>
    <name evidence="1" type="ORF">BDY19DRAFT_1049265</name>
</gene>
<name>A0ACB8TZP5_9APHY</name>
<organism evidence="1 2">
    <name type="scientific">Irpex rosettiformis</name>
    <dbReference type="NCBI Taxonomy" id="378272"/>
    <lineage>
        <taxon>Eukaryota</taxon>
        <taxon>Fungi</taxon>
        <taxon>Dikarya</taxon>
        <taxon>Basidiomycota</taxon>
        <taxon>Agaricomycotina</taxon>
        <taxon>Agaricomycetes</taxon>
        <taxon>Polyporales</taxon>
        <taxon>Irpicaceae</taxon>
        <taxon>Irpex</taxon>
    </lineage>
</organism>
<dbReference type="Proteomes" id="UP001055072">
    <property type="component" value="Unassembled WGS sequence"/>
</dbReference>
<accession>A0ACB8TZP5</accession>
<evidence type="ECO:0000313" key="1">
    <source>
        <dbReference type="EMBL" id="KAI0087568.1"/>
    </source>
</evidence>